<feature type="transmembrane region" description="Helical" evidence="2">
    <location>
        <begin position="227"/>
        <end position="254"/>
    </location>
</feature>
<reference evidence="3" key="1">
    <citation type="journal article" date="2019" name="Environ. Microbiol.">
        <title>Fungal ecological strategies reflected in gene transcription - a case study of two litter decomposers.</title>
        <authorList>
            <person name="Barbi F."/>
            <person name="Kohler A."/>
            <person name="Barry K."/>
            <person name="Baskaran P."/>
            <person name="Daum C."/>
            <person name="Fauchery L."/>
            <person name="Ihrmark K."/>
            <person name="Kuo A."/>
            <person name="LaButti K."/>
            <person name="Lipzen A."/>
            <person name="Morin E."/>
            <person name="Grigoriev I.V."/>
            <person name="Henrissat B."/>
            <person name="Lindahl B."/>
            <person name="Martin F."/>
        </authorList>
    </citation>
    <scope>NUCLEOTIDE SEQUENCE</scope>
    <source>
        <strain evidence="3">JB14</strain>
    </source>
</reference>
<name>A0A6A4HGG7_9AGAR</name>
<feature type="transmembrane region" description="Helical" evidence="2">
    <location>
        <begin position="266"/>
        <end position="286"/>
    </location>
</feature>
<dbReference type="OrthoDB" id="2640035at2759"/>
<accession>A0A6A4HGG7</accession>
<proteinExistence type="predicted"/>
<feature type="transmembrane region" description="Helical" evidence="2">
    <location>
        <begin position="150"/>
        <end position="169"/>
    </location>
</feature>
<gene>
    <name evidence="3" type="ORF">BT96DRAFT_1021485</name>
</gene>
<keyword evidence="4" id="KW-1185">Reference proteome</keyword>
<dbReference type="AlphaFoldDB" id="A0A6A4HGG7"/>
<organism evidence="3 4">
    <name type="scientific">Gymnopus androsaceus JB14</name>
    <dbReference type="NCBI Taxonomy" id="1447944"/>
    <lineage>
        <taxon>Eukaryota</taxon>
        <taxon>Fungi</taxon>
        <taxon>Dikarya</taxon>
        <taxon>Basidiomycota</taxon>
        <taxon>Agaricomycotina</taxon>
        <taxon>Agaricomycetes</taxon>
        <taxon>Agaricomycetidae</taxon>
        <taxon>Agaricales</taxon>
        <taxon>Marasmiineae</taxon>
        <taxon>Omphalotaceae</taxon>
        <taxon>Gymnopus</taxon>
    </lineage>
</organism>
<evidence type="ECO:0000313" key="3">
    <source>
        <dbReference type="EMBL" id="KAE9396214.1"/>
    </source>
</evidence>
<keyword evidence="2" id="KW-0472">Membrane</keyword>
<dbReference type="EMBL" id="ML769517">
    <property type="protein sequence ID" value="KAE9396214.1"/>
    <property type="molecule type" value="Genomic_DNA"/>
</dbReference>
<evidence type="ECO:0000256" key="1">
    <source>
        <dbReference type="SAM" id="MobiDB-lite"/>
    </source>
</evidence>
<keyword evidence="2" id="KW-0812">Transmembrane</keyword>
<protein>
    <recommendedName>
        <fullName evidence="5">Transmembrane protein</fullName>
    </recommendedName>
</protein>
<evidence type="ECO:0000313" key="4">
    <source>
        <dbReference type="Proteomes" id="UP000799118"/>
    </source>
</evidence>
<sequence length="299" mass="32405">MADTPSLTSSDGVMKSDFAQVHGPSSEGNPEISSGPRHEEVHMLLPHRGDNGLDGLSVSRFVPPTYDEALLGIKTKIARQEEVLRRHHVPRHWKPPGHRIGKIAFNALCLMSFGHAGLDSVWAAIMLWEEGDESAWAEGIQQTLDRLTNINVVASLLLSTCAAFITTPPPNPAMVNYTLRGPYLCILGSFALLIGGIIVCSASLLVTGKARPYWAKEVLYANRFHVYCTLAMLSYPFVSIGIATLLLAFGLLSAVWSAQDRGSACVIVLILPISMAVLFGVSNATAKAKSRLRERESNA</sequence>
<evidence type="ECO:0008006" key="5">
    <source>
        <dbReference type="Google" id="ProtNLM"/>
    </source>
</evidence>
<feature type="transmembrane region" description="Helical" evidence="2">
    <location>
        <begin position="181"/>
        <end position="206"/>
    </location>
</feature>
<feature type="region of interest" description="Disordered" evidence="1">
    <location>
        <begin position="1"/>
        <end position="36"/>
    </location>
</feature>
<feature type="compositionally biased region" description="Polar residues" evidence="1">
    <location>
        <begin position="1"/>
        <end position="11"/>
    </location>
</feature>
<evidence type="ECO:0000256" key="2">
    <source>
        <dbReference type="SAM" id="Phobius"/>
    </source>
</evidence>
<keyword evidence="2" id="KW-1133">Transmembrane helix</keyword>
<dbReference type="Proteomes" id="UP000799118">
    <property type="component" value="Unassembled WGS sequence"/>
</dbReference>